<accession>A0A937FUH2</accession>
<comment type="caution">
    <text evidence="1">The sequence shown here is derived from an EMBL/GenBank/DDBJ whole genome shotgun (WGS) entry which is preliminary data.</text>
</comment>
<sequence length="286" mass="33196">MGNQIEFKNFDQEFFEEEYEHILLLVSQSIEWLVEGDSEGLHRLFKFGMQQITLKIVNGETDRTELSRCFKLAMQGIYGHIKSLDNNGELTKLWVADQEVQLTNTGAGYDSVFELASAYTYASICRCSDVIDLIFNLPESSKFLNYGEHDNHPVYKLYQLFKSEPDIDKELFNDYIENSRGKYGGDPELKNYVSLIDEPRQKLLEQYYFGDSSSFNKQLKEALEKDKQYRDTTEGNRFRDVDGWLPWGLISFACRAHDKGWEITVEDSRLPMYLVKGECKVESLAP</sequence>
<name>A0A937FUH2_9BACT</name>
<dbReference type="RefSeq" id="WP_202854684.1">
    <property type="nucleotide sequence ID" value="NZ_JAEUGD010000004.1"/>
</dbReference>
<organism evidence="1 2">
    <name type="scientific">Fulvivirga marina</name>
    <dbReference type="NCBI Taxonomy" id="2494733"/>
    <lineage>
        <taxon>Bacteria</taxon>
        <taxon>Pseudomonadati</taxon>
        <taxon>Bacteroidota</taxon>
        <taxon>Cytophagia</taxon>
        <taxon>Cytophagales</taxon>
        <taxon>Fulvivirgaceae</taxon>
        <taxon>Fulvivirga</taxon>
    </lineage>
</organism>
<keyword evidence="2" id="KW-1185">Reference proteome</keyword>
<evidence type="ECO:0000313" key="2">
    <source>
        <dbReference type="Proteomes" id="UP000614216"/>
    </source>
</evidence>
<dbReference type="Pfam" id="PF15575">
    <property type="entry name" value="Imm49"/>
    <property type="match status" value="1"/>
</dbReference>
<protein>
    <submittedName>
        <fullName evidence="1">Immunity 49 family protein</fullName>
    </submittedName>
</protein>
<evidence type="ECO:0000313" key="1">
    <source>
        <dbReference type="EMBL" id="MBL6445147.1"/>
    </source>
</evidence>
<dbReference type="InterPro" id="IPR029074">
    <property type="entry name" value="Imm49"/>
</dbReference>
<dbReference type="EMBL" id="JAEUGD010000004">
    <property type="protein sequence ID" value="MBL6445147.1"/>
    <property type="molecule type" value="Genomic_DNA"/>
</dbReference>
<dbReference type="Proteomes" id="UP000614216">
    <property type="component" value="Unassembled WGS sequence"/>
</dbReference>
<gene>
    <name evidence="1" type="ORF">JMN32_02430</name>
</gene>
<proteinExistence type="predicted"/>
<dbReference type="AlphaFoldDB" id="A0A937FUH2"/>
<reference evidence="1" key="1">
    <citation type="submission" date="2021-01" db="EMBL/GenBank/DDBJ databases">
        <title>Fulvivirga kasyanovii gen. nov., sp nov., a novel member of the phylum Bacteroidetes isolated from seawater in a mussel farm.</title>
        <authorList>
            <person name="Zhao L.-H."/>
            <person name="Wang Z.-J."/>
        </authorList>
    </citation>
    <scope>NUCLEOTIDE SEQUENCE</scope>
    <source>
        <strain evidence="1">29W222</strain>
    </source>
</reference>